<evidence type="ECO:0008006" key="4">
    <source>
        <dbReference type="Google" id="ProtNLM"/>
    </source>
</evidence>
<evidence type="ECO:0000313" key="3">
    <source>
        <dbReference type="Proteomes" id="UP000799767"/>
    </source>
</evidence>
<reference evidence="2" key="1">
    <citation type="journal article" date="2020" name="Stud. Mycol.">
        <title>101 Dothideomycetes genomes: a test case for predicting lifestyles and emergence of pathogens.</title>
        <authorList>
            <person name="Haridas S."/>
            <person name="Albert R."/>
            <person name="Binder M."/>
            <person name="Bloem J."/>
            <person name="Labutti K."/>
            <person name="Salamov A."/>
            <person name="Andreopoulos B."/>
            <person name="Baker S."/>
            <person name="Barry K."/>
            <person name="Bills G."/>
            <person name="Bluhm B."/>
            <person name="Cannon C."/>
            <person name="Castanera R."/>
            <person name="Culley D."/>
            <person name="Daum C."/>
            <person name="Ezra D."/>
            <person name="Gonzalez J."/>
            <person name="Henrissat B."/>
            <person name="Kuo A."/>
            <person name="Liang C."/>
            <person name="Lipzen A."/>
            <person name="Lutzoni F."/>
            <person name="Magnuson J."/>
            <person name="Mondo S."/>
            <person name="Nolan M."/>
            <person name="Ohm R."/>
            <person name="Pangilinan J."/>
            <person name="Park H.-J."/>
            <person name="Ramirez L."/>
            <person name="Alfaro M."/>
            <person name="Sun H."/>
            <person name="Tritt A."/>
            <person name="Yoshinaga Y."/>
            <person name="Zwiers L.-H."/>
            <person name="Turgeon B."/>
            <person name="Goodwin S."/>
            <person name="Spatafora J."/>
            <person name="Crous P."/>
            <person name="Grigoriev I."/>
        </authorList>
    </citation>
    <scope>NUCLEOTIDE SEQUENCE</scope>
    <source>
        <strain evidence="2">CBS 113389</strain>
    </source>
</reference>
<feature type="compositionally biased region" description="Polar residues" evidence="1">
    <location>
        <begin position="370"/>
        <end position="380"/>
    </location>
</feature>
<dbReference type="RefSeq" id="XP_033587307.1">
    <property type="nucleotide sequence ID" value="XM_033730081.1"/>
</dbReference>
<dbReference type="OrthoDB" id="4226666at2759"/>
<evidence type="ECO:0000313" key="2">
    <source>
        <dbReference type="EMBL" id="KAF2480737.1"/>
    </source>
</evidence>
<feature type="region of interest" description="Disordered" evidence="1">
    <location>
        <begin position="132"/>
        <end position="166"/>
    </location>
</feature>
<keyword evidence="3" id="KW-1185">Reference proteome</keyword>
<evidence type="ECO:0000256" key="1">
    <source>
        <dbReference type="SAM" id="MobiDB-lite"/>
    </source>
</evidence>
<feature type="region of interest" description="Disordered" evidence="1">
    <location>
        <begin position="370"/>
        <end position="425"/>
    </location>
</feature>
<gene>
    <name evidence="2" type="ORF">BDY17DRAFT_199301</name>
</gene>
<dbReference type="Proteomes" id="UP000799767">
    <property type="component" value="Unassembled WGS sequence"/>
</dbReference>
<dbReference type="PANTHER" id="PTHR35392:SF1">
    <property type="entry name" value="ZN(II)2CYS6 TRANSCRIPTION FACTOR (EUROFUNG)"/>
    <property type="match status" value="1"/>
</dbReference>
<feature type="compositionally biased region" description="Low complexity" evidence="1">
    <location>
        <begin position="64"/>
        <end position="73"/>
    </location>
</feature>
<proteinExistence type="predicted"/>
<organism evidence="2 3">
    <name type="scientific">Neohortaea acidophila</name>
    <dbReference type="NCBI Taxonomy" id="245834"/>
    <lineage>
        <taxon>Eukaryota</taxon>
        <taxon>Fungi</taxon>
        <taxon>Dikarya</taxon>
        <taxon>Ascomycota</taxon>
        <taxon>Pezizomycotina</taxon>
        <taxon>Dothideomycetes</taxon>
        <taxon>Dothideomycetidae</taxon>
        <taxon>Mycosphaerellales</taxon>
        <taxon>Teratosphaeriaceae</taxon>
        <taxon>Neohortaea</taxon>
    </lineage>
</organism>
<dbReference type="AlphaFoldDB" id="A0A6A6PNA5"/>
<protein>
    <recommendedName>
        <fullName evidence="4">Zn(2)-C6 fungal-type domain-containing protein</fullName>
    </recommendedName>
</protein>
<dbReference type="EMBL" id="MU001639">
    <property type="protein sequence ID" value="KAF2480737.1"/>
    <property type="molecule type" value="Genomic_DNA"/>
</dbReference>
<sequence>MATIVSFAGPAHPLGYDHFPFDANNIPTLEDLAMMELCDNAHHHASPLDWCMVDPPSADATAGPSSASRNSPSFSPPSPRPCGNNDWYYSLERPGDSSEFSGTSPASSWNGAARAGGSFPFSPGPIGVPAAPVNGSPPLGSPGASHASSLVPLASSTPRSLTAAPSDLDCGNGHADQLRDLSNSLQAPPTAAYATADELNSYLNNSLVEAGGFGNLYASEVYERPAAFHALPHDLFAYASLDADAQPNHASLHYQELLRQQNHALVQQYHELHYEVAAWRSIAQRHTHIESITGDQIPPISSDWNVQPRQTNNKRPGASATLQPRVFAPTPQFGPNGIPHTGSFIGLRKRPSQPQTLRPGATAATLPITQSSGQERSLQPPQAGAAVSANSRRYPILLKAKPPSGPRNTAQETTVQRRKGGRAKKLEEPIRQKISKMRRAVACWRCKMQRDECDDQRTCGRCVASAQKGQLYFACNRSKLEEFVSDFLPPTMTMMHARQTIEDTVGAEVGGWNRDNPIQVFLTSGYGSALAWQVYEFKPKSQELLGQYQYFRNPETGVSVREYKYSPPLGLMSLDDGDRAHVDNYLDELMTEEYLWDLGWTCFEFDAQSDETAFQPNLLHFMCNLYLETEDDELKNVLQNIIRMMIITYIMGHTLTIVEDTLPSVLAEVTLSDRPKQFTSHTSPRLANRQLKFFFSILRTSIYGAMLKWQHRVFFSSGLKESTWLASFCAMLGFAMVLEEIQCTLQIQADAKIQRGEMAPHPAYVEASSACERIDGRFKFLVDLFQCKYRDKTWVEDGSFGPGTPKLEGLAENHFLKQLRDLVDEKRKWMERKGLQM</sequence>
<feature type="region of interest" description="Disordered" evidence="1">
    <location>
        <begin position="58"/>
        <end position="88"/>
    </location>
</feature>
<dbReference type="InterPro" id="IPR052973">
    <property type="entry name" value="Fungal_sec-metab_reg_TF"/>
</dbReference>
<dbReference type="GeneID" id="54471083"/>
<name>A0A6A6PNA5_9PEZI</name>
<accession>A0A6A6PNA5</accession>
<dbReference type="PANTHER" id="PTHR35392">
    <property type="entry name" value="ZN(II)2CYS6 TRANSCRIPTION FACTOR (EUROFUNG)-RELATED-RELATED"/>
    <property type="match status" value="1"/>
</dbReference>